<dbReference type="SUPFAM" id="SSF47769">
    <property type="entry name" value="SAM/Pointed domain"/>
    <property type="match status" value="1"/>
</dbReference>
<dbReference type="RefSeq" id="XP_021882456.1">
    <property type="nucleotide sequence ID" value="XM_022028729.1"/>
</dbReference>
<dbReference type="PANTHER" id="PTHR20843">
    <property type="entry name" value="STERILE ALPHA MOTIF DOMAIN CONTAINING PROTEIN 10"/>
    <property type="match status" value="1"/>
</dbReference>
<feature type="domain" description="PB1" evidence="2">
    <location>
        <begin position="2"/>
        <end position="85"/>
    </location>
</feature>
<dbReference type="InterPro" id="IPR053793">
    <property type="entry name" value="PB1-like"/>
</dbReference>
<dbReference type="AlphaFoldDB" id="A0A1Y2GQX0"/>
<name>A0A1Y2GQX0_9FUNG</name>
<evidence type="ECO:0008006" key="5">
    <source>
        <dbReference type="Google" id="ProtNLM"/>
    </source>
</evidence>
<dbReference type="PANTHER" id="PTHR20843:SF0">
    <property type="entry name" value="PROTEIN AVEUGLE"/>
    <property type="match status" value="1"/>
</dbReference>
<evidence type="ECO:0000313" key="4">
    <source>
        <dbReference type="Proteomes" id="UP000193648"/>
    </source>
</evidence>
<evidence type="ECO:0000259" key="2">
    <source>
        <dbReference type="PROSITE" id="PS51745"/>
    </source>
</evidence>
<sequence>MTATVKAWHYDDCRRLSIDIEQIKYHDLKKKLQNTFQLENEFTVKYTDMDGDLCTISGAEEFEDLVNSDLVKGRKGTVRLQVFPNRHGLSSNASTISRGASRRASILHRRDSSDSGTSTLVGDSNAIFDNQYTDCDMLEILRDISLFICARGMDRHGEHENAMAELPPGASSWVSAGKNLITPTTAQNFQRLNHARAVRAKFPLTNGAELLKGLDGHVHNWTVDTTGQWLKSNGYEDTVQIFKDHDITGDVLLELTHDTLKDMGVTSTGRRIRLLKMITELRLYAADLAIQEEDEAQALESLHIN</sequence>
<dbReference type="Pfam" id="PF00564">
    <property type="entry name" value="PB1"/>
    <property type="match status" value="1"/>
</dbReference>
<dbReference type="InterPro" id="IPR013761">
    <property type="entry name" value="SAM/pointed_sf"/>
</dbReference>
<dbReference type="CDD" id="cd05992">
    <property type="entry name" value="PB1"/>
    <property type="match status" value="1"/>
</dbReference>
<evidence type="ECO:0000313" key="3">
    <source>
        <dbReference type="EMBL" id="ORZ19288.1"/>
    </source>
</evidence>
<dbReference type="SUPFAM" id="SSF54277">
    <property type="entry name" value="CAD &amp; PB1 domains"/>
    <property type="match status" value="1"/>
</dbReference>
<dbReference type="PROSITE" id="PS51745">
    <property type="entry name" value="PB1"/>
    <property type="match status" value="1"/>
</dbReference>
<evidence type="ECO:0000259" key="1">
    <source>
        <dbReference type="PROSITE" id="PS50105"/>
    </source>
</evidence>
<keyword evidence="4" id="KW-1185">Reference proteome</keyword>
<accession>A0A1Y2GQX0</accession>
<dbReference type="Gene3D" id="1.10.150.50">
    <property type="entry name" value="Transcription Factor, Ets-1"/>
    <property type="match status" value="1"/>
</dbReference>
<dbReference type="GeneID" id="33570572"/>
<dbReference type="EMBL" id="MCFF01000014">
    <property type="protein sequence ID" value="ORZ19288.1"/>
    <property type="molecule type" value="Genomic_DNA"/>
</dbReference>
<dbReference type="STRING" id="64571.A0A1Y2GQX0"/>
<dbReference type="InterPro" id="IPR001660">
    <property type="entry name" value="SAM"/>
</dbReference>
<dbReference type="InParanoid" id="A0A1Y2GQX0"/>
<dbReference type="Gene3D" id="3.10.20.90">
    <property type="entry name" value="Phosphatidylinositol 3-kinase Catalytic Subunit, Chain A, domain 1"/>
    <property type="match status" value="1"/>
</dbReference>
<dbReference type="GO" id="GO:0007169">
    <property type="term" value="P:cell surface receptor protein tyrosine kinase signaling pathway"/>
    <property type="evidence" value="ECO:0007669"/>
    <property type="project" value="TreeGrafter"/>
</dbReference>
<dbReference type="InterPro" id="IPR000270">
    <property type="entry name" value="PB1_dom"/>
</dbReference>
<feature type="domain" description="SAM" evidence="1">
    <location>
        <begin position="221"/>
        <end position="284"/>
    </location>
</feature>
<dbReference type="Proteomes" id="UP000193648">
    <property type="component" value="Unassembled WGS sequence"/>
</dbReference>
<protein>
    <recommendedName>
        <fullName evidence="5">SAM domain-containing protein</fullName>
    </recommendedName>
</protein>
<dbReference type="InterPro" id="IPR052268">
    <property type="entry name" value="SAM_domain-containing_protein"/>
</dbReference>
<organism evidence="3 4">
    <name type="scientific">Lobosporangium transversale</name>
    <dbReference type="NCBI Taxonomy" id="64571"/>
    <lineage>
        <taxon>Eukaryota</taxon>
        <taxon>Fungi</taxon>
        <taxon>Fungi incertae sedis</taxon>
        <taxon>Mucoromycota</taxon>
        <taxon>Mortierellomycotina</taxon>
        <taxon>Mortierellomycetes</taxon>
        <taxon>Mortierellales</taxon>
        <taxon>Mortierellaceae</taxon>
        <taxon>Lobosporangium</taxon>
    </lineage>
</organism>
<gene>
    <name evidence="3" type="ORF">BCR41DRAFT_395420</name>
</gene>
<proteinExistence type="predicted"/>
<dbReference type="SMART" id="SM00666">
    <property type="entry name" value="PB1"/>
    <property type="match status" value="1"/>
</dbReference>
<comment type="caution">
    <text evidence="3">The sequence shown here is derived from an EMBL/GenBank/DDBJ whole genome shotgun (WGS) entry which is preliminary data.</text>
</comment>
<reference evidence="3 4" key="1">
    <citation type="submission" date="2016-07" db="EMBL/GenBank/DDBJ databases">
        <title>Pervasive Adenine N6-methylation of Active Genes in Fungi.</title>
        <authorList>
            <consortium name="DOE Joint Genome Institute"/>
            <person name="Mondo S.J."/>
            <person name="Dannebaum R.O."/>
            <person name="Kuo R.C."/>
            <person name="Labutti K."/>
            <person name="Haridas S."/>
            <person name="Kuo A."/>
            <person name="Salamov A."/>
            <person name="Ahrendt S.R."/>
            <person name="Lipzen A."/>
            <person name="Sullivan W."/>
            <person name="Andreopoulos W.B."/>
            <person name="Clum A."/>
            <person name="Lindquist E."/>
            <person name="Daum C."/>
            <person name="Ramamoorthy G.K."/>
            <person name="Gryganskyi A."/>
            <person name="Culley D."/>
            <person name="Magnuson J.K."/>
            <person name="James T.Y."/>
            <person name="O'Malley M.A."/>
            <person name="Stajich J.E."/>
            <person name="Spatafora J.W."/>
            <person name="Visel A."/>
            <person name="Grigoriev I.V."/>
        </authorList>
    </citation>
    <scope>NUCLEOTIDE SEQUENCE [LARGE SCALE GENOMIC DNA]</scope>
    <source>
        <strain evidence="3 4">NRRL 3116</strain>
    </source>
</reference>
<dbReference type="GO" id="GO:0009898">
    <property type="term" value="C:cytoplasmic side of plasma membrane"/>
    <property type="evidence" value="ECO:0007669"/>
    <property type="project" value="TreeGrafter"/>
</dbReference>
<dbReference type="SMART" id="SM00454">
    <property type="entry name" value="SAM"/>
    <property type="match status" value="1"/>
</dbReference>
<dbReference type="Pfam" id="PF07647">
    <property type="entry name" value="SAM_2"/>
    <property type="match status" value="1"/>
</dbReference>
<dbReference type="OrthoDB" id="266718at2759"/>
<dbReference type="PROSITE" id="PS50105">
    <property type="entry name" value="SAM_DOMAIN"/>
    <property type="match status" value="1"/>
</dbReference>